<sequence>MSNMNLGLCIANLLKRYPAVEVPGIGVFKVTRIPACYDEDQKVYLPPASYVELTGEESGVFPITTYLQAQAGVDEPTAEQMLETALVEIMEAISRNGRAVLDGLGYLLADGASFIFRPFEIEGLERKPAKARLFGRKGDAAPPMVVEDAQDATADTRGDEVDEMQLGRRRPIGWVAAAVLLVSLSALGIAWYVKPDWFDRAKIAQFLGQKKEVKDSSDGMVPTEPVNSRIGTVTDSITVDTVAQQVTAMADSIRLDSMATAMEQRKPSVTYEIIVGSFATMAQAKKYVTEMKAKGYDLQAIDSRMPGNRKKISWGSFTTEEEAYRELARVQKTFEPGAWIAKVEHD</sequence>
<dbReference type="Pfam" id="PF05036">
    <property type="entry name" value="SPOR"/>
    <property type="match status" value="1"/>
</dbReference>
<evidence type="ECO:0000313" key="3">
    <source>
        <dbReference type="EMBL" id="MFC3196824.1"/>
    </source>
</evidence>
<proteinExistence type="predicted"/>
<evidence type="ECO:0000256" key="1">
    <source>
        <dbReference type="SAM" id="Phobius"/>
    </source>
</evidence>
<accession>A0ABV7JFS9</accession>
<feature type="transmembrane region" description="Helical" evidence="1">
    <location>
        <begin position="172"/>
        <end position="193"/>
    </location>
</feature>
<organism evidence="3 4">
    <name type="scientific">Parapedobacter deserti</name>
    <dbReference type="NCBI Taxonomy" id="1912957"/>
    <lineage>
        <taxon>Bacteria</taxon>
        <taxon>Pseudomonadati</taxon>
        <taxon>Bacteroidota</taxon>
        <taxon>Sphingobacteriia</taxon>
        <taxon>Sphingobacteriales</taxon>
        <taxon>Sphingobacteriaceae</taxon>
        <taxon>Parapedobacter</taxon>
    </lineage>
</organism>
<protein>
    <submittedName>
        <fullName evidence="3">SPOR domain-containing protein</fullName>
    </submittedName>
</protein>
<keyword evidence="1" id="KW-0472">Membrane</keyword>
<evidence type="ECO:0000313" key="4">
    <source>
        <dbReference type="Proteomes" id="UP001595526"/>
    </source>
</evidence>
<comment type="caution">
    <text evidence="3">The sequence shown here is derived from an EMBL/GenBank/DDBJ whole genome shotgun (WGS) entry which is preliminary data.</text>
</comment>
<dbReference type="SUPFAM" id="SSF110997">
    <property type="entry name" value="Sporulation related repeat"/>
    <property type="match status" value="1"/>
</dbReference>
<dbReference type="RefSeq" id="WP_379019914.1">
    <property type="nucleotide sequence ID" value="NZ_JBHRTA010000009.1"/>
</dbReference>
<reference evidence="4" key="1">
    <citation type="journal article" date="2019" name="Int. J. Syst. Evol. Microbiol.">
        <title>The Global Catalogue of Microorganisms (GCM) 10K type strain sequencing project: providing services to taxonomists for standard genome sequencing and annotation.</title>
        <authorList>
            <consortium name="The Broad Institute Genomics Platform"/>
            <consortium name="The Broad Institute Genome Sequencing Center for Infectious Disease"/>
            <person name="Wu L."/>
            <person name="Ma J."/>
        </authorList>
    </citation>
    <scope>NUCLEOTIDE SEQUENCE [LARGE SCALE GENOMIC DNA]</scope>
    <source>
        <strain evidence="4">KCTC 52416</strain>
    </source>
</reference>
<keyword evidence="4" id="KW-1185">Reference proteome</keyword>
<dbReference type="InterPro" id="IPR036680">
    <property type="entry name" value="SPOR-like_sf"/>
</dbReference>
<name>A0ABV7JFS9_9SPHI</name>
<keyword evidence="1" id="KW-0812">Transmembrane</keyword>
<evidence type="ECO:0000259" key="2">
    <source>
        <dbReference type="PROSITE" id="PS51724"/>
    </source>
</evidence>
<keyword evidence="1" id="KW-1133">Transmembrane helix</keyword>
<feature type="domain" description="SPOR" evidence="2">
    <location>
        <begin position="265"/>
        <end position="343"/>
    </location>
</feature>
<gene>
    <name evidence="3" type="ORF">ACFOET_04280</name>
</gene>
<dbReference type="EMBL" id="JBHRTA010000009">
    <property type="protein sequence ID" value="MFC3196824.1"/>
    <property type="molecule type" value="Genomic_DNA"/>
</dbReference>
<dbReference type="Gene3D" id="3.30.70.1070">
    <property type="entry name" value="Sporulation related repeat"/>
    <property type="match status" value="1"/>
</dbReference>
<dbReference type="Proteomes" id="UP001595526">
    <property type="component" value="Unassembled WGS sequence"/>
</dbReference>
<dbReference type="PROSITE" id="PS51724">
    <property type="entry name" value="SPOR"/>
    <property type="match status" value="1"/>
</dbReference>
<dbReference type="InterPro" id="IPR007730">
    <property type="entry name" value="SPOR-like_dom"/>
</dbReference>